<accession>A0A9W6GLU0</accession>
<dbReference type="CDD" id="cd07185">
    <property type="entry name" value="OmpA_C-like"/>
    <property type="match status" value="1"/>
</dbReference>
<comment type="subcellular location">
    <subcellularLocation>
        <location evidence="1">Cell outer membrane</location>
    </subcellularLocation>
</comment>
<dbReference type="EMBL" id="BSDY01000007">
    <property type="protein sequence ID" value="GLI56204.1"/>
    <property type="molecule type" value="Genomic_DNA"/>
</dbReference>
<dbReference type="InterPro" id="IPR006664">
    <property type="entry name" value="OMP_bac"/>
</dbReference>
<name>A0A9W6GLU0_9FUSO</name>
<dbReference type="Gene3D" id="3.30.1330.60">
    <property type="entry name" value="OmpA-like domain"/>
    <property type="match status" value="1"/>
</dbReference>
<feature type="signal peptide" evidence="6">
    <location>
        <begin position="1"/>
        <end position="23"/>
    </location>
</feature>
<evidence type="ECO:0000313" key="8">
    <source>
        <dbReference type="EMBL" id="GLI56204.1"/>
    </source>
</evidence>
<proteinExistence type="predicted"/>
<dbReference type="InterPro" id="IPR036737">
    <property type="entry name" value="OmpA-like_sf"/>
</dbReference>
<keyword evidence="6" id="KW-0732">Signal</keyword>
<dbReference type="AlphaFoldDB" id="A0A9W6GLU0"/>
<evidence type="ECO:0000259" key="7">
    <source>
        <dbReference type="PROSITE" id="PS51123"/>
    </source>
</evidence>
<evidence type="ECO:0000256" key="3">
    <source>
        <dbReference type="ARBA" id="ARBA00023237"/>
    </source>
</evidence>
<keyword evidence="9" id="KW-1185">Reference proteome</keyword>
<protein>
    <recommendedName>
        <fullName evidence="7">OmpA-like domain-containing protein</fullName>
    </recommendedName>
</protein>
<evidence type="ECO:0000256" key="5">
    <source>
        <dbReference type="SAM" id="MobiDB-lite"/>
    </source>
</evidence>
<feature type="region of interest" description="Disordered" evidence="5">
    <location>
        <begin position="174"/>
        <end position="194"/>
    </location>
</feature>
<dbReference type="SUPFAM" id="SSF103088">
    <property type="entry name" value="OmpA-like"/>
    <property type="match status" value="1"/>
</dbReference>
<evidence type="ECO:0000256" key="1">
    <source>
        <dbReference type="ARBA" id="ARBA00004442"/>
    </source>
</evidence>
<dbReference type="PANTHER" id="PTHR30329">
    <property type="entry name" value="STATOR ELEMENT OF FLAGELLAR MOTOR COMPLEX"/>
    <property type="match status" value="1"/>
</dbReference>
<dbReference type="InterPro" id="IPR006665">
    <property type="entry name" value="OmpA-like"/>
</dbReference>
<keyword evidence="2 4" id="KW-0472">Membrane</keyword>
<sequence>MKKTLIALSVLALLTACSSTDKAKMDDLDNRLTAVEAMNTENMDALADTKAMMASAEDKVYEAERKAQAINTFMNPESVFSKSGIEIVVENGVPTLIMPNAVTFDLNSAEIKPEFKEMLDTLAEALMEYPQGKIRIEGHTDTTGTAEYNMSLSKKRAESAEAYLVDKGIDEARIETEGKGQTKPRYSNKDAEGRMKNRRIEITLFRKK</sequence>
<dbReference type="InterPro" id="IPR050330">
    <property type="entry name" value="Bact_OuterMem_StrucFunc"/>
</dbReference>
<evidence type="ECO:0000256" key="2">
    <source>
        <dbReference type="ARBA" id="ARBA00023136"/>
    </source>
</evidence>
<dbReference type="Proteomes" id="UP001144471">
    <property type="component" value="Unassembled WGS sequence"/>
</dbReference>
<evidence type="ECO:0000313" key="9">
    <source>
        <dbReference type="Proteomes" id="UP001144471"/>
    </source>
</evidence>
<keyword evidence="3" id="KW-0998">Cell outer membrane</keyword>
<feature type="domain" description="OmpA-like" evidence="7">
    <location>
        <begin position="91"/>
        <end position="208"/>
    </location>
</feature>
<evidence type="ECO:0000256" key="6">
    <source>
        <dbReference type="SAM" id="SignalP"/>
    </source>
</evidence>
<reference evidence="8" key="1">
    <citation type="submission" date="2022-12" db="EMBL/GenBank/DDBJ databases">
        <title>Reference genome sequencing for broad-spectrum identification of bacterial and archaeal isolates by mass spectrometry.</title>
        <authorList>
            <person name="Sekiguchi Y."/>
            <person name="Tourlousse D.M."/>
        </authorList>
    </citation>
    <scope>NUCLEOTIDE SEQUENCE</scope>
    <source>
        <strain evidence="8">10succ1</strain>
    </source>
</reference>
<dbReference type="PRINTS" id="PR01021">
    <property type="entry name" value="OMPADOMAIN"/>
</dbReference>
<dbReference type="GO" id="GO:0009279">
    <property type="term" value="C:cell outer membrane"/>
    <property type="evidence" value="ECO:0007669"/>
    <property type="project" value="UniProtKB-SubCell"/>
</dbReference>
<evidence type="ECO:0000256" key="4">
    <source>
        <dbReference type="PROSITE-ProRule" id="PRU00473"/>
    </source>
</evidence>
<dbReference type="PROSITE" id="PS51123">
    <property type="entry name" value="OMPA_2"/>
    <property type="match status" value="1"/>
</dbReference>
<comment type="caution">
    <text evidence="8">The sequence shown here is derived from an EMBL/GenBank/DDBJ whole genome shotgun (WGS) entry which is preliminary data.</text>
</comment>
<organism evidence="8 9">
    <name type="scientific">Propionigenium maris DSM 9537</name>
    <dbReference type="NCBI Taxonomy" id="1123000"/>
    <lineage>
        <taxon>Bacteria</taxon>
        <taxon>Fusobacteriati</taxon>
        <taxon>Fusobacteriota</taxon>
        <taxon>Fusobacteriia</taxon>
        <taxon>Fusobacteriales</taxon>
        <taxon>Fusobacteriaceae</taxon>
        <taxon>Propionigenium</taxon>
    </lineage>
</organism>
<dbReference type="RefSeq" id="WP_281835183.1">
    <property type="nucleotide sequence ID" value="NZ_BSDY01000007.1"/>
</dbReference>
<dbReference type="PROSITE" id="PS51257">
    <property type="entry name" value="PROKAR_LIPOPROTEIN"/>
    <property type="match status" value="1"/>
</dbReference>
<gene>
    <name evidence="8" type="ORF">PM10SUCC1_17180</name>
</gene>
<dbReference type="PANTHER" id="PTHR30329:SF21">
    <property type="entry name" value="LIPOPROTEIN YIAD-RELATED"/>
    <property type="match status" value="1"/>
</dbReference>
<feature type="chain" id="PRO_5040821884" description="OmpA-like domain-containing protein" evidence="6">
    <location>
        <begin position="24"/>
        <end position="208"/>
    </location>
</feature>
<dbReference type="Pfam" id="PF00691">
    <property type="entry name" value="OmpA"/>
    <property type="match status" value="1"/>
</dbReference>